<dbReference type="EMBL" id="MU825401">
    <property type="protein sequence ID" value="KAJ7392530.1"/>
    <property type="molecule type" value="Genomic_DNA"/>
</dbReference>
<gene>
    <name evidence="1" type="ORF">OS493_012201</name>
</gene>
<proteinExistence type="predicted"/>
<dbReference type="OrthoDB" id="5965516at2759"/>
<reference evidence="1" key="1">
    <citation type="submission" date="2023-01" db="EMBL/GenBank/DDBJ databases">
        <title>Genome assembly of the deep-sea coral Lophelia pertusa.</title>
        <authorList>
            <person name="Herrera S."/>
            <person name="Cordes E."/>
        </authorList>
    </citation>
    <scope>NUCLEOTIDE SEQUENCE</scope>
    <source>
        <strain evidence="1">USNM1676648</strain>
        <tissue evidence="1">Polyp</tissue>
    </source>
</reference>
<organism evidence="1 2">
    <name type="scientific">Desmophyllum pertusum</name>
    <dbReference type="NCBI Taxonomy" id="174260"/>
    <lineage>
        <taxon>Eukaryota</taxon>
        <taxon>Metazoa</taxon>
        <taxon>Cnidaria</taxon>
        <taxon>Anthozoa</taxon>
        <taxon>Hexacorallia</taxon>
        <taxon>Scleractinia</taxon>
        <taxon>Caryophylliina</taxon>
        <taxon>Caryophylliidae</taxon>
        <taxon>Desmophyllum</taxon>
    </lineage>
</organism>
<comment type="caution">
    <text evidence="1">The sequence shown here is derived from an EMBL/GenBank/DDBJ whole genome shotgun (WGS) entry which is preliminary data.</text>
</comment>
<dbReference type="AlphaFoldDB" id="A0A9X0A3R3"/>
<protein>
    <submittedName>
        <fullName evidence="1">Uncharacterized protein</fullName>
    </submittedName>
</protein>
<name>A0A9X0A3R3_9CNID</name>
<accession>A0A9X0A3R3</accession>
<evidence type="ECO:0000313" key="1">
    <source>
        <dbReference type="EMBL" id="KAJ7392530.1"/>
    </source>
</evidence>
<keyword evidence="2" id="KW-1185">Reference proteome</keyword>
<dbReference type="Proteomes" id="UP001163046">
    <property type="component" value="Unassembled WGS sequence"/>
</dbReference>
<evidence type="ECO:0000313" key="2">
    <source>
        <dbReference type="Proteomes" id="UP001163046"/>
    </source>
</evidence>
<sequence length="115" mass="13121">MMKNIQHMFNIALPFIKFQILKNGFSVPGGQNLSEAQLDHYTRQYLQALVDNKLVTLVITDDVVKVYRNYAILYTLDDVMKQVYTCVTASQDAIDHQTFQKATQTSTQSNSPTEN</sequence>